<comment type="caution">
    <text evidence="2">The sequence shown here is derived from an EMBL/GenBank/DDBJ whole genome shotgun (WGS) entry which is preliminary data.</text>
</comment>
<feature type="transmembrane region" description="Helical" evidence="1">
    <location>
        <begin position="7"/>
        <end position="29"/>
    </location>
</feature>
<evidence type="ECO:0000256" key="1">
    <source>
        <dbReference type="SAM" id="Phobius"/>
    </source>
</evidence>
<proteinExistence type="predicted"/>
<keyword evidence="3" id="KW-1185">Reference proteome</keyword>
<reference evidence="2" key="1">
    <citation type="submission" date="2020-08" db="EMBL/GenBank/DDBJ databases">
        <title>Novel species isolated from subtropical streams in China.</title>
        <authorList>
            <person name="Lu H."/>
        </authorList>
    </citation>
    <scope>NUCLEOTIDE SEQUENCE</scope>
    <source>
        <strain evidence="2">LX22W</strain>
    </source>
</reference>
<sequence>MHKQGLSYYVLCFLALGITGYSIFVYGFMPLGSVVHPDMRANFQAHSSIVYVHIFASSVALLCGALQFSIQLRTLHPQVHRWLGRIYLMVGVLSGGLAGRAMAQTAYGGMVSRLGFSGLALLWLFSGLRAYLAICRGHVKEHQQWMQRNYALTCAAITLRIYLPVSMVGGIAFDIAYPLIAWLCWVPNLIFVEWIIRRQRNLI</sequence>
<dbReference type="Proteomes" id="UP000627446">
    <property type="component" value="Unassembled WGS sequence"/>
</dbReference>
<dbReference type="EMBL" id="JACOFZ010000008">
    <property type="protein sequence ID" value="MBC3882862.1"/>
    <property type="molecule type" value="Genomic_DNA"/>
</dbReference>
<keyword evidence="1" id="KW-0812">Transmembrane</keyword>
<feature type="transmembrane region" description="Helical" evidence="1">
    <location>
        <begin position="82"/>
        <end position="102"/>
    </location>
</feature>
<keyword evidence="1" id="KW-0472">Membrane</keyword>
<dbReference type="InterPro" id="IPR018750">
    <property type="entry name" value="DUF2306_membrane"/>
</dbReference>
<dbReference type="AlphaFoldDB" id="A0A923HUH8"/>
<organism evidence="2 3">
    <name type="scientific">Undibacterium nitidum</name>
    <dbReference type="NCBI Taxonomy" id="2762298"/>
    <lineage>
        <taxon>Bacteria</taxon>
        <taxon>Pseudomonadati</taxon>
        <taxon>Pseudomonadota</taxon>
        <taxon>Betaproteobacteria</taxon>
        <taxon>Burkholderiales</taxon>
        <taxon>Oxalobacteraceae</taxon>
        <taxon>Undibacterium</taxon>
    </lineage>
</organism>
<protein>
    <submittedName>
        <fullName evidence="2">DUF2306 domain-containing protein</fullName>
    </submittedName>
</protein>
<feature type="transmembrane region" description="Helical" evidence="1">
    <location>
        <begin position="114"/>
        <end position="132"/>
    </location>
</feature>
<keyword evidence="1" id="KW-1133">Transmembrane helix</keyword>
<feature type="transmembrane region" description="Helical" evidence="1">
    <location>
        <begin position="49"/>
        <end position="70"/>
    </location>
</feature>
<dbReference type="RefSeq" id="WP_186917486.1">
    <property type="nucleotide sequence ID" value="NZ_JACOFZ010000008.1"/>
</dbReference>
<evidence type="ECO:0000313" key="3">
    <source>
        <dbReference type="Proteomes" id="UP000627446"/>
    </source>
</evidence>
<feature type="transmembrane region" description="Helical" evidence="1">
    <location>
        <begin position="179"/>
        <end position="196"/>
    </location>
</feature>
<evidence type="ECO:0000313" key="2">
    <source>
        <dbReference type="EMBL" id="MBC3882862.1"/>
    </source>
</evidence>
<gene>
    <name evidence="2" type="ORF">H8K36_15835</name>
</gene>
<dbReference type="Pfam" id="PF10067">
    <property type="entry name" value="DUF2306"/>
    <property type="match status" value="1"/>
</dbReference>
<feature type="transmembrane region" description="Helical" evidence="1">
    <location>
        <begin position="152"/>
        <end position="173"/>
    </location>
</feature>
<name>A0A923HUH8_9BURK</name>
<accession>A0A923HUH8</accession>